<comment type="caution">
    <text evidence="2">The sequence shown here is derived from an EMBL/GenBank/DDBJ whole genome shotgun (WGS) entry which is preliminary data.</text>
</comment>
<accession>A0A8J2PJR6</accession>
<proteinExistence type="predicted"/>
<name>A0A8J2PJR6_9HEXA</name>
<feature type="non-terminal residue" evidence="2">
    <location>
        <position position="19"/>
    </location>
</feature>
<protein>
    <submittedName>
        <fullName evidence="2">Uncharacterized protein</fullName>
    </submittedName>
</protein>
<organism evidence="2 3">
    <name type="scientific">Allacma fusca</name>
    <dbReference type="NCBI Taxonomy" id="39272"/>
    <lineage>
        <taxon>Eukaryota</taxon>
        <taxon>Metazoa</taxon>
        <taxon>Ecdysozoa</taxon>
        <taxon>Arthropoda</taxon>
        <taxon>Hexapoda</taxon>
        <taxon>Collembola</taxon>
        <taxon>Symphypleona</taxon>
        <taxon>Sminthuridae</taxon>
        <taxon>Allacma</taxon>
    </lineage>
</organism>
<reference evidence="2" key="1">
    <citation type="submission" date="2021-06" db="EMBL/GenBank/DDBJ databases">
        <authorList>
            <person name="Hodson N. C."/>
            <person name="Mongue J. A."/>
            <person name="Jaron S. K."/>
        </authorList>
    </citation>
    <scope>NUCLEOTIDE SEQUENCE</scope>
</reference>
<sequence>ESVSRLYYRRDVLQEIPDI</sequence>
<feature type="non-terminal residue" evidence="2">
    <location>
        <position position="1"/>
    </location>
</feature>
<keyword evidence="3" id="KW-1185">Reference proteome</keyword>
<evidence type="ECO:0000313" key="1">
    <source>
        <dbReference type="EMBL" id="CAG7816429.1"/>
    </source>
</evidence>
<dbReference type="Proteomes" id="UP000708208">
    <property type="component" value="Unassembled WGS sequence"/>
</dbReference>
<dbReference type="EMBL" id="CAJVCH010375305">
    <property type="protein sequence ID" value="CAG7816659.1"/>
    <property type="molecule type" value="Genomic_DNA"/>
</dbReference>
<gene>
    <name evidence="1" type="ORF">AFUS01_LOCUS27050</name>
    <name evidence="2" type="ORF">AFUS01_LOCUS27271</name>
</gene>
<evidence type="ECO:0000313" key="3">
    <source>
        <dbReference type="Proteomes" id="UP000708208"/>
    </source>
</evidence>
<dbReference type="EMBL" id="CAJVCH010370070">
    <property type="protein sequence ID" value="CAG7816429.1"/>
    <property type="molecule type" value="Genomic_DNA"/>
</dbReference>
<evidence type="ECO:0000313" key="2">
    <source>
        <dbReference type="EMBL" id="CAG7816659.1"/>
    </source>
</evidence>
<dbReference type="AlphaFoldDB" id="A0A8J2PJR6"/>